<dbReference type="OrthoDB" id="9775903at2"/>
<evidence type="ECO:0000256" key="2">
    <source>
        <dbReference type="ARBA" id="ARBA00022475"/>
    </source>
</evidence>
<dbReference type="PIRSF" id="PIRSF035875">
    <property type="entry name" value="RNase_BN"/>
    <property type="match status" value="1"/>
</dbReference>
<dbReference type="RefSeq" id="WP_135349683.1">
    <property type="nucleotide sequence ID" value="NZ_SRJD01000024.1"/>
</dbReference>
<keyword evidence="3 6" id="KW-0812">Transmembrane</keyword>
<feature type="transmembrane region" description="Helical" evidence="6">
    <location>
        <begin position="178"/>
        <end position="200"/>
    </location>
</feature>
<evidence type="ECO:0000313" key="7">
    <source>
        <dbReference type="EMBL" id="TGA96454.1"/>
    </source>
</evidence>
<dbReference type="InterPro" id="IPR017039">
    <property type="entry name" value="Virul_fac_BrkB"/>
</dbReference>
<feature type="transmembrane region" description="Helical" evidence="6">
    <location>
        <begin position="246"/>
        <end position="267"/>
    </location>
</feature>
<evidence type="ECO:0000256" key="6">
    <source>
        <dbReference type="SAM" id="Phobius"/>
    </source>
</evidence>
<keyword evidence="5 6" id="KW-0472">Membrane</keyword>
<feature type="transmembrane region" description="Helical" evidence="6">
    <location>
        <begin position="135"/>
        <end position="158"/>
    </location>
</feature>
<dbReference type="NCBIfam" id="TIGR00765">
    <property type="entry name" value="yihY_not_rbn"/>
    <property type="match status" value="1"/>
</dbReference>
<keyword evidence="4 6" id="KW-1133">Transmembrane helix</keyword>
<evidence type="ECO:0000256" key="3">
    <source>
        <dbReference type="ARBA" id="ARBA00022692"/>
    </source>
</evidence>
<dbReference type="PANTHER" id="PTHR30213">
    <property type="entry name" value="INNER MEMBRANE PROTEIN YHJD"/>
    <property type="match status" value="1"/>
</dbReference>
<feature type="transmembrane region" description="Helical" evidence="6">
    <location>
        <begin position="36"/>
        <end position="58"/>
    </location>
</feature>
<feature type="transmembrane region" description="Helical" evidence="6">
    <location>
        <begin position="212"/>
        <end position="234"/>
    </location>
</feature>
<evidence type="ECO:0000313" key="8">
    <source>
        <dbReference type="Proteomes" id="UP000298347"/>
    </source>
</evidence>
<organism evidence="7 8">
    <name type="scientific">Sporolactobacillus shoreae</name>
    <dbReference type="NCBI Taxonomy" id="1465501"/>
    <lineage>
        <taxon>Bacteria</taxon>
        <taxon>Bacillati</taxon>
        <taxon>Bacillota</taxon>
        <taxon>Bacilli</taxon>
        <taxon>Bacillales</taxon>
        <taxon>Sporolactobacillaceae</taxon>
        <taxon>Sporolactobacillus</taxon>
    </lineage>
</organism>
<evidence type="ECO:0000256" key="1">
    <source>
        <dbReference type="ARBA" id="ARBA00004651"/>
    </source>
</evidence>
<feature type="transmembrane region" description="Helical" evidence="6">
    <location>
        <begin position="94"/>
        <end position="115"/>
    </location>
</feature>
<dbReference type="Pfam" id="PF03631">
    <property type="entry name" value="Virul_fac_BrkB"/>
    <property type="match status" value="1"/>
</dbReference>
<dbReference type="GO" id="GO:0005886">
    <property type="term" value="C:plasma membrane"/>
    <property type="evidence" value="ECO:0007669"/>
    <property type="project" value="UniProtKB-SubCell"/>
</dbReference>
<evidence type="ECO:0000256" key="5">
    <source>
        <dbReference type="ARBA" id="ARBA00023136"/>
    </source>
</evidence>
<comment type="caution">
    <text evidence="7">The sequence shown here is derived from an EMBL/GenBank/DDBJ whole genome shotgun (WGS) entry which is preliminary data.</text>
</comment>
<accession>A0A4Z0GKF0</accession>
<proteinExistence type="predicted"/>
<name>A0A4Z0GKF0_9BACL</name>
<keyword evidence="2" id="KW-1003">Cell membrane</keyword>
<protein>
    <submittedName>
        <fullName evidence="7">YihY/virulence factor BrkB family protein</fullName>
    </submittedName>
</protein>
<comment type="subcellular location">
    <subcellularLocation>
        <location evidence="1">Cell membrane</location>
        <topology evidence="1">Multi-pass membrane protein</topology>
    </subcellularLocation>
</comment>
<sequence>MRNVGKRRLIRETEVFIRLLGKRIVNDHIVDLAATLAYYFLLSLFPLVIFLFAILPYLGLTQAQVIPFVGQYLPGEVMTLISQNLGGVFTKSGGLLSIGVIATLWPASGAVNALIRALNQAYHVKETRHFILTQVLAICLTVAMIFAIAMTLAINVASAAWAEGLFHRLGFPDTFSDLWSIVSTLVTFAVIIIIFAFLYMLGPNMLLKLRDVIIGAVTAGLGWQLASYAFSFYVRYFGHYSSTYGTLGGIIILMVWFYLTAFTVILGGEINAVCYHLDAGRRNKFLI</sequence>
<dbReference type="EMBL" id="SRJD01000024">
    <property type="protein sequence ID" value="TGA96454.1"/>
    <property type="molecule type" value="Genomic_DNA"/>
</dbReference>
<gene>
    <name evidence="7" type="ORF">E4665_15390</name>
</gene>
<reference evidence="7 8" key="1">
    <citation type="journal article" date="2015" name="Int. J. Syst. Evol. Microbiol.">
        <title>Sporolactobacillus shoreae sp. nov. and Sporolactobacillus spathodeae sp. nov., two spore-forming lactic acid bacteria isolated from tree barks in Thailand.</title>
        <authorList>
            <person name="Thamacharoensuk T."/>
            <person name="Kitahara M."/>
            <person name="Ohkuma M."/>
            <person name="Thongchul N."/>
            <person name="Tanasupawat S."/>
        </authorList>
    </citation>
    <scope>NUCLEOTIDE SEQUENCE [LARGE SCALE GENOMIC DNA]</scope>
    <source>
        <strain evidence="7 8">BK92</strain>
    </source>
</reference>
<dbReference type="Proteomes" id="UP000298347">
    <property type="component" value="Unassembled WGS sequence"/>
</dbReference>
<dbReference type="AlphaFoldDB" id="A0A4Z0GKF0"/>
<dbReference type="PANTHER" id="PTHR30213:SF0">
    <property type="entry name" value="UPF0761 MEMBRANE PROTEIN YIHY"/>
    <property type="match status" value="1"/>
</dbReference>
<keyword evidence="8" id="KW-1185">Reference proteome</keyword>
<evidence type="ECO:0000256" key="4">
    <source>
        <dbReference type="ARBA" id="ARBA00022989"/>
    </source>
</evidence>